<name>A0ABN1VCL4_9PSEU</name>
<sequence length="223" mass="24368">MSSKSSARGESAVPPLADTSAFRAPPVTARGARTRAALVAAARVVFERDGYLDARLTDITAEAKCSTGSFYTYFSSKEEVFLAVVEEAQHDMLHPGAPHLDEDEASPAAVIEASNRAYLEAYKRNAKLMLILEQVAVVDPKFREVRRTRSRTFAARNARAIARLQEQGLVDPGIDPKMAAMALSGMVSRLAYNVFCLGDKASMKQLVDTTTRLWVNALKLDES</sequence>
<feature type="domain" description="HTH tetR-type" evidence="5">
    <location>
        <begin position="32"/>
        <end position="92"/>
    </location>
</feature>
<feature type="DNA-binding region" description="H-T-H motif" evidence="4">
    <location>
        <begin position="55"/>
        <end position="74"/>
    </location>
</feature>
<evidence type="ECO:0000259" key="5">
    <source>
        <dbReference type="PROSITE" id="PS50977"/>
    </source>
</evidence>
<evidence type="ECO:0000313" key="6">
    <source>
        <dbReference type="EMBL" id="GAA1205566.1"/>
    </source>
</evidence>
<dbReference type="Gene3D" id="1.10.357.10">
    <property type="entry name" value="Tetracycline Repressor, domain 2"/>
    <property type="match status" value="1"/>
</dbReference>
<dbReference type="InterPro" id="IPR009057">
    <property type="entry name" value="Homeodomain-like_sf"/>
</dbReference>
<dbReference type="Gene3D" id="1.10.10.60">
    <property type="entry name" value="Homeodomain-like"/>
    <property type="match status" value="1"/>
</dbReference>
<dbReference type="PANTHER" id="PTHR30055">
    <property type="entry name" value="HTH-TYPE TRANSCRIPTIONAL REGULATOR RUTR"/>
    <property type="match status" value="1"/>
</dbReference>
<dbReference type="InterPro" id="IPR036271">
    <property type="entry name" value="Tet_transcr_reg_TetR-rel_C_sf"/>
</dbReference>
<reference evidence="6 7" key="1">
    <citation type="journal article" date="2019" name="Int. J. Syst. Evol. Microbiol.">
        <title>The Global Catalogue of Microorganisms (GCM) 10K type strain sequencing project: providing services to taxonomists for standard genome sequencing and annotation.</title>
        <authorList>
            <consortium name="The Broad Institute Genomics Platform"/>
            <consortium name="The Broad Institute Genome Sequencing Center for Infectious Disease"/>
            <person name="Wu L."/>
            <person name="Ma J."/>
        </authorList>
    </citation>
    <scope>NUCLEOTIDE SEQUENCE [LARGE SCALE GENOMIC DNA]</scope>
    <source>
        <strain evidence="6 7">JCM 13022</strain>
    </source>
</reference>
<organism evidence="6 7">
    <name type="scientific">Prauserella alba</name>
    <dbReference type="NCBI Taxonomy" id="176898"/>
    <lineage>
        <taxon>Bacteria</taxon>
        <taxon>Bacillati</taxon>
        <taxon>Actinomycetota</taxon>
        <taxon>Actinomycetes</taxon>
        <taxon>Pseudonocardiales</taxon>
        <taxon>Pseudonocardiaceae</taxon>
        <taxon>Prauserella</taxon>
    </lineage>
</organism>
<dbReference type="PRINTS" id="PR00455">
    <property type="entry name" value="HTHTETR"/>
</dbReference>
<protein>
    <recommendedName>
        <fullName evidence="5">HTH tetR-type domain-containing protein</fullName>
    </recommendedName>
</protein>
<evidence type="ECO:0000256" key="2">
    <source>
        <dbReference type="ARBA" id="ARBA00023125"/>
    </source>
</evidence>
<dbReference type="Pfam" id="PF00440">
    <property type="entry name" value="TetR_N"/>
    <property type="match status" value="1"/>
</dbReference>
<evidence type="ECO:0000256" key="4">
    <source>
        <dbReference type="PROSITE-ProRule" id="PRU00335"/>
    </source>
</evidence>
<dbReference type="Proteomes" id="UP001500467">
    <property type="component" value="Unassembled WGS sequence"/>
</dbReference>
<dbReference type="PROSITE" id="PS50977">
    <property type="entry name" value="HTH_TETR_2"/>
    <property type="match status" value="1"/>
</dbReference>
<dbReference type="EMBL" id="BAAALM010000008">
    <property type="protein sequence ID" value="GAA1205566.1"/>
    <property type="molecule type" value="Genomic_DNA"/>
</dbReference>
<dbReference type="SUPFAM" id="SSF48498">
    <property type="entry name" value="Tetracyclin repressor-like, C-terminal domain"/>
    <property type="match status" value="1"/>
</dbReference>
<dbReference type="InterPro" id="IPR001647">
    <property type="entry name" value="HTH_TetR"/>
</dbReference>
<evidence type="ECO:0000256" key="3">
    <source>
        <dbReference type="ARBA" id="ARBA00023163"/>
    </source>
</evidence>
<dbReference type="SUPFAM" id="SSF46689">
    <property type="entry name" value="Homeodomain-like"/>
    <property type="match status" value="1"/>
</dbReference>
<dbReference type="PANTHER" id="PTHR30055:SF234">
    <property type="entry name" value="HTH-TYPE TRANSCRIPTIONAL REGULATOR BETI"/>
    <property type="match status" value="1"/>
</dbReference>
<evidence type="ECO:0000256" key="1">
    <source>
        <dbReference type="ARBA" id="ARBA00023015"/>
    </source>
</evidence>
<evidence type="ECO:0000313" key="7">
    <source>
        <dbReference type="Proteomes" id="UP001500467"/>
    </source>
</evidence>
<proteinExistence type="predicted"/>
<accession>A0ABN1VCL4</accession>
<keyword evidence="1" id="KW-0805">Transcription regulation</keyword>
<comment type="caution">
    <text evidence="6">The sequence shown here is derived from an EMBL/GenBank/DDBJ whole genome shotgun (WGS) entry which is preliminary data.</text>
</comment>
<keyword evidence="7" id="KW-1185">Reference proteome</keyword>
<keyword evidence="2 4" id="KW-0238">DNA-binding</keyword>
<dbReference type="RefSeq" id="WP_253858151.1">
    <property type="nucleotide sequence ID" value="NZ_BAAALM010000008.1"/>
</dbReference>
<dbReference type="InterPro" id="IPR050109">
    <property type="entry name" value="HTH-type_TetR-like_transc_reg"/>
</dbReference>
<gene>
    <name evidence="6" type="ORF">GCM10009675_25480</name>
</gene>
<keyword evidence="3" id="KW-0804">Transcription</keyword>